<dbReference type="SUPFAM" id="SSF56601">
    <property type="entry name" value="beta-lactamase/transpeptidase-like"/>
    <property type="match status" value="1"/>
</dbReference>
<name>A0A4Q7PK97_9FLAO</name>
<evidence type="ECO:0000259" key="2">
    <source>
        <dbReference type="Pfam" id="PF00144"/>
    </source>
</evidence>
<feature type="transmembrane region" description="Helical" evidence="1">
    <location>
        <begin position="6"/>
        <end position="26"/>
    </location>
</feature>
<dbReference type="RefSeq" id="WP_130286064.1">
    <property type="nucleotide sequence ID" value="NZ_SGXE01000001.1"/>
</dbReference>
<proteinExistence type="predicted"/>
<evidence type="ECO:0000313" key="4">
    <source>
        <dbReference type="Proteomes" id="UP000292262"/>
    </source>
</evidence>
<dbReference type="InterPro" id="IPR001466">
    <property type="entry name" value="Beta-lactam-related"/>
</dbReference>
<comment type="caution">
    <text evidence="3">The sequence shown here is derived from an EMBL/GenBank/DDBJ whole genome shotgun (WGS) entry which is preliminary data.</text>
</comment>
<gene>
    <name evidence="3" type="ORF">EV197_1517</name>
</gene>
<reference evidence="3 4" key="1">
    <citation type="submission" date="2019-02" db="EMBL/GenBank/DDBJ databases">
        <title>Genomic Encyclopedia of Type Strains, Phase IV (KMG-IV): sequencing the most valuable type-strain genomes for metagenomic binning, comparative biology and taxonomic classification.</title>
        <authorList>
            <person name="Goeker M."/>
        </authorList>
    </citation>
    <scope>NUCLEOTIDE SEQUENCE [LARGE SCALE GENOMIC DNA]</scope>
    <source>
        <strain evidence="3 4">DSM 17196</strain>
    </source>
</reference>
<dbReference type="InterPro" id="IPR012338">
    <property type="entry name" value="Beta-lactam/transpept-like"/>
</dbReference>
<dbReference type="Pfam" id="PF00144">
    <property type="entry name" value="Beta-lactamase"/>
    <property type="match status" value="1"/>
</dbReference>
<dbReference type="Gene3D" id="3.40.710.10">
    <property type="entry name" value="DD-peptidase/beta-lactamase superfamily"/>
    <property type="match status" value="1"/>
</dbReference>
<dbReference type="OrthoDB" id="9793489at2"/>
<feature type="domain" description="Beta-lactamase-related" evidence="2">
    <location>
        <begin position="69"/>
        <end position="364"/>
    </location>
</feature>
<dbReference type="PANTHER" id="PTHR46825:SF8">
    <property type="entry name" value="BETA-LACTAMASE-RELATED"/>
    <property type="match status" value="1"/>
</dbReference>
<keyword evidence="1" id="KW-0812">Transmembrane</keyword>
<protein>
    <submittedName>
        <fullName evidence="3">CubicO group peptidase (Beta-lactamase class C family)</fullName>
    </submittedName>
</protein>
<dbReference type="InterPro" id="IPR050491">
    <property type="entry name" value="AmpC-like"/>
</dbReference>
<evidence type="ECO:0000256" key="1">
    <source>
        <dbReference type="SAM" id="Phobius"/>
    </source>
</evidence>
<dbReference type="AlphaFoldDB" id="A0A4Q7PK97"/>
<dbReference type="EMBL" id="SGXE01000001">
    <property type="protein sequence ID" value="RZT00281.1"/>
    <property type="molecule type" value="Genomic_DNA"/>
</dbReference>
<evidence type="ECO:0000313" key="3">
    <source>
        <dbReference type="EMBL" id="RZT00281.1"/>
    </source>
</evidence>
<dbReference type="PANTHER" id="PTHR46825">
    <property type="entry name" value="D-ALANYL-D-ALANINE-CARBOXYPEPTIDASE/ENDOPEPTIDASE AMPH"/>
    <property type="match status" value="1"/>
</dbReference>
<keyword evidence="4" id="KW-1185">Reference proteome</keyword>
<sequence length="381" mass="42891">MRTFLIVLGSVITLGIILVIALFIYAKNITTKVADPAVNHLQVTENINRPKIDSIYKYSKEFPNNTQLAIAFINDEKVDYYGIKRKSDTLRTISNKDSVFQIGSITKVFNSTLLSDFIVNDQIDPTKPIQEYLDITLHQYQKDGASITLQNLSNHTAGLPRVPPGMMTSSLLDPDKVYENYTEEKLEAYLTTEMEPKTKPGSKMAYSNLGAGVLSYTLSKLSGKSFEQLLQERIFSKYQMSHSSSRREMVDDITVKGLNNQGTPTPSWKFSSMHGLGAMYSNVEDLSKFMKANFAKDSVLSLQRKPTFSISDKRSIALGWMISKRECANWFWHNGGTQGYSSCLVIDPTNKTGVVILSNVNAFYPEHSNIDRLCFTLMEML</sequence>
<accession>A0A4Q7PK97</accession>
<keyword evidence="1" id="KW-0472">Membrane</keyword>
<organism evidence="3 4">
    <name type="scientific">Aquimarina brevivitae</name>
    <dbReference type="NCBI Taxonomy" id="323412"/>
    <lineage>
        <taxon>Bacteria</taxon>
        <taxon>Pseudomonadati</taxon>
        <taxon>Bacteroidota</taxon>
        <taxon>Flavobacteriia</taxon>
        <taxon>Flavobacteriales</taxon>
        <taxon>Flavobacteriaceae</taxon>
        <taxon>Aquimarina</taxon>
    </lineage>
</organism>
<dbReference type="Proteomes" id="UP000292262">
    <property type="component" value="Unassembled WGS sequence"/>
</dbReference>
<keyword evidence="1" id="KW-1133">Transmembrane helix</keyword>